<dbReference type="InterPro" id="IPR000182">
    <property type="entry name" value="GNAT_dom"/>
</dbReference>
<dbReference type="Proteomes" id="UP000777482">
    <property type="component" value="Unassembled WGS sequence"/>
</dbReference>
<feature type="region of interest" description="Disordered" evidence="10">
    <location>
        <begin position="608"/>
        <end position="633"/>
    </location>
</feature>
<evidence type="ECO:0000256" key="10">
    <source>
        <dbReference type="SAM" id="MobiDB-lite"/>
    </source>
</evidence>
<keyword evidence="3" id="KW-0813">Transport</keyword>
<dbReference type="GO" id="GO:0015031">
    <property type="term" value="P:protein transport"/>
    <property type="evidence" value="ECO:0007669"/>
    <property type="project" value="UniProtKB-KW"/>
</dbReference>
<keyword evidence="4" id="KW-0344">Guanine-nucleotide releasing factor</keyword>
<evidence type="ECO:0000256" key="8">
    <source>
        <dbReference type="ARBA" id="ARBA00022927"/>
    </source>
</evidence>
<dbReference type="Gene3D" id="2.170.150.10">
    <property type="entry name" value="Metal Binding Protein, Guanine Nucleotide Exchange Factor, Chain A"/>
    <property type="match status" value="1"/>
</dbReference>
<dbReference type="PROSITE" id="PS51186">
    <property type="entry name" value="GNAT"/>
    <property type="match status" value="1"/>
</dbReference>
<evidence type="ECO:0000256" key="7">
    <source>
        <dbReference type="ARBA" id="ARBA00022842"/>
    </source>
</evidence>
<comment type="cofactor">
    <cofactor evidence="2">
        <name>Mg(2+)</name>
        <dbReference type="ChEBI" id="CHEBI:18420"/>
    </cofactor>
</comment>
<evidence type="ECO:0000256" key="4">
    <source>
        <dbReference type="ARBA" id="ARBA00022658"/>
    </source>
</evidence>
<dbReference type="Pfam" id="PF04421">
    <property type="entry name" value="Mss4"/>
    <property type="match status" value="1"/>
</dbReference>
<organism evidence="12 13">
    <name type="scientific">Rhodotorula mucilaginosa</name>
    <name type="common">Yeast</name>
    <name type="synonym">Rhodotorula rubra</name>
    <dbReference type="NCBI Taxonomy" id="5537"/>
    <lineage>
        <taxon>Eukaryota</taxon>
        <taxon>Fungi</taxon>
        <taxon>Dikarya</taxon>
        <taxon>Basidiomycota</taxon>
        <taxon>Pucciniomycotina</taxon>
        <taxon>Microbotryomycetes</taxon>
        <taxon>Sporidiobolales</taxon>
        <taxon>Sporidiobolaceae</taxon>
        <taxon>Rhodotorula</taxon>
    </lineage>
</organism>
<feature type="region of interest" description="Disordered" evidence="10">
    <location>
        <begin position="378"/>
        <end position="398"/>
    </location>
</feature>
<dbReference type="PANTHER" id="PTHR12318:SF0">
    <property type="entry name" value="ACYL-COENZYME A DIPHOSPHATASE NUDT19"/>
    <property type="match status" value="1"/>
</dbReference>
<dbReference type="CDD" id="cd04301">
    <property type="entry name" value="NAT_SF"/>
    <property type="match status" value="1"/>
</dbReference>
<feature type="region of interest" description="Disordered" evidence="10">
    <location>
        <begin position="517"/>
        <end position="539"/>
    </location>
</feature>
<dbReference type="InterPro" id="IPR007515">
    <property type="entry name" value="Mss4"/>
</dbReference>
<dbReference type="InterPro" id="IPR039121">
    <property type="entry name" value="NUDT19"/>
</dbReference>
<dbReference type="GO" id="GO:0007264">
    <property type="term" value="P:small GTPase-mediated signal transduction"/>
    <property type="evidence" value="ECO:0007669"/>
    <property type="project" value="InterPro"/>
</dbReference>
<dbReference type="PROSITE" id="PS51796">
    <property type="entry name" value="MSS4"/>
    <property type="match status" value="1"/>
</dbReference>
<feature type="region of interest" description="Disordered" evidence="10">
    <location>
        <begin position="190"/>
        <end position="278"/>
    </location>
</feature>
<dbReference type="GO" id="GO:0005085">
    <property type="term" value="F:guanyl-nucleotide exchange factor activity"/>
    <property type="evidence" value="ECO:0007669"/>
    <property type="project" value="UniProtKB-KW"/>
</dbReference>
<proteinExistence type="predicted"/>
<feature type="compositionally biased region" description="Polar residues" evidence="10">
    <location>
        <begin position="759"/>
        <end position="773"/>
    </location>
</feature>
<dbReference type="Gene3D" id="3.40.630.30">
    <property type="match status" value="1"/>
</dbReference>
<dbReference type="EMBL" id="PUHQ01000020">
    <property type="protein sequence ID" value="KAG0663372.1"/>
    <property type="molecule type" value="Genomic_DNA"/>
</dbReference>
<protein>
    <recommendedName>
        <fullName evidence="11">N-acetyltransferase domain-containing protein</fullName>
    </recommendedName>
</protein>
<sequence length="822" mass="87500">MATKIVYDLVQASDIERAFEIETAGFPEDEAASFESLQYRQRHAGDYFLGAYEVEPSSDGSSRRLLIGYTCATLTRQPTLTHDAMSTHEPEGTHVAIHSVCVAPSHRQRGIATALLREYLARLDQAGQQQQQQSARSRIESALLIAHPELVPLYERAGFTVVGPSAVVHGAKPWVELKRDLLSKPVASSSSSAAASSSSSSAGPSTTTPQATEAPPAQEEEEEEGEVRSPGRLLGYFKGGMADLVDPKDGTNKLPDLPRPISAPPPPKHLPASQRGPGYWSVSSPLAFENIGFSRNAAAPSSSSSSPSASAPAAAAGNIKYLTCADCDHGPLGWHDTEGRDLGLEVQAENEALPSPLLSSVPRHSLHAMAYSTVQPLTASEGGATSPNGGAAEAQEKKPVAKPALSASLVLLAPLDTPTADGFDYRVLLLKRHAKSRTYDSAHVMPGPFFPEPAHDNIQQSTDLSSRLTAPELQALKLCALRETFEESGVLLLEPEPRPLGFNSSVLASLVKKILPGSSSSSSSSSEEEGTPAERWSALSPEKKQYWREEVHRDGKRFVDLLRSLGHDARPALSLLTHWSNWVTPTLLPRRFDTHFFIAVLPPAASPLKSSSASSSPAPTHHESLVSSDGVETTSADWLTPAEGVRRALAYSYALAQGQSTTATALSDSAAAGASSSETPIILHPPQFNLLAELAQNHRSLASLLDRARSSSGSASSTASLLVKPRRVVPFTPQVVSVQDDAGKKRRATVLPGDEAYSYPSSGMDSSLSRPGQRNRTYVLPPMKGQQGLVVEGCLRRGVHKTLGPGWEDMSAGDSGPSIAKL</sequence>
<dbReference type="Gene3D" id="3.90.79.10">
    <property type="entry name" value="Nucleoside Triphosphate Pyrophosphohydrolase"/>
    <property type="match status" value="1"/>
</dbReference>
<evidence type="ECO:0000256" key="5">
    <source>
        <dbReference type="ARBA" id="ARBA00022723"/>
    </source>
</evidence>
<feature type="region of interest" description="Disordered" evidence="10">
    <location>
        <begin position="754"/>
        <end position="773"/>
    </location>
</feature>
<accession>A0A9P6W5T5</accession>
<comment type="caution">
    <text evidence="12">The sequence shown here is derived from an EMBL/GenBank/DDBJ whole genome shotgun (WGS) entry which is preliminary data.</text>
</comment>
<dbReference type="AlphaFoldDB" id="A0A9P6W5T5"/>
<gene>
    <name evidence="12" type="ORF">C6P46_002711</name>
</gene>
<feature type="compositionally biased region" description="Pro residues" evidence="10">
    <location>
        <begin position="257"/>
        <end position="269"/>
    </location>
</feature>
<feature type="compositionally biased region" description="Low complexity" evidence="10">
    <location>
        <begin position="190"/>
        <end position="217"/>
    </location>
</feature>
<dbReference type="OrthoDB" id="1695362at2759"/>
<dbReference type="InterPro" id="IPR011057">
    <property type="entry name" value="Mss4-like_sf"/>
</dbReference>
<feature type="compositionally biased region" description="Low complexity" evidence="10">
    <location>
        <begin position="608"/>
        <end position="619"/>
    </location>
</feature>
<dbReference type="SUPFAM" id="SSF55729">
    <property type="entry name" value="Acyl-CoA N-acyltransferases (Nat)"/>
    <property type="match status" value="1"/>
</dbReference>
<dbReference type="GO" id="GO:0005739">
    <property type="term" value="C:mitochondrion"/>
    <property type="evidence" value="ECO:0007669"/>
    <property type="project" value="TreeGrafter"/>
</dbReference>
<comment type="cofactor">
    <cofactor evidence="1">
        <name>Mn(2+)</name>
        <dbReference type="ChEBI" id="CHEBI:29035"/>
    </cofactor>
</comment>
<evidence type="ECO:0000256" key="9">
    <source>
        <dbReference type="ARBA" id="ARBA00023211"/>
    </source>
</evidence>
<evidence type="ECO:0000259" key="11">
    <source>
        <dbReference type="PROSITE" id="PS51186"/>
    </source>
</evidence>
<evidence type="ECO:0000256" key="1">
    <source>
        <dbReference type="ARBA" id="ARBA00001936"/>
    </source>
</evidence>
<dbReference type="Pfam" id="PF00583">
    <property type="entry name" value="Acetyltransf_1"/>
    <property type="match status" value="1"/>
</dbReference>
<keyword evidence="8" id="KW-0653">Protein transport</keyword>
<evidence type="ECO:0000256" key="2">
    <source>
        <dbReference type="ARBA" id="ARBA00001946"/>
    </source>
</evidence>
<keyword evidence="7" id="KW-0460">Magnesium</keyword>
<reference evidence="12 13" key="1">
    <citation type="submission" date="2020-11" db="EMBL/GenBank/DDBJ databases">
        <title>Kefir isolates.</title>
        <authorList>
            <person name="Marcisauskas S."/>
            <person name="Kim Y."/>
            <person name="Blasche S."/>
        </authorList>
    </citation>
    <scope>NUCLEOTIDE SEQUENCE [LARGE SCALE GENOMIC DNA]</scope>
    <source>
        <strain evidence="12 13">KR</strain>
    </source>
</reference>
<dbReference type="InterPro" id="IPR016181">
    <property type="entry name" value="Acyl_CoA_acyltransferase"/>
</dbReference>
<dbReference type="InterPro" id="IPR011323">
    <property type="entry name" value="Mss4/transl-control_tumour"/>
</dbReference>
<keyword evidence="6" id="KW-0378">Hydrolase</keyword>
<evidence type="ECO:0000256" key="6">
    <source>
        <dbReference type="ARBA" id="ARBA00022801"/>
    </source>
</evidence>
<dbReference type="GO" id="GO:0016818">
    <property type="term" value="F:hydrolase activity, acting on acid anhydrides, in phosphorus-containing anhydrides"/>
    <property type="evidence" value="ECO:0007669"/>
    <property type="project" value="InterPro"/>
</dbReference>
<feature type="compositionally biased region" description="Polar residues" evidence="10">
    <location>
        <begin position="378"/>
        <end position="388"/>
    </location>
</feature>
<dbReference type="GO" id="GO:0046872">
    <property type="term" value="F:metal ion binding"/>
    <property type="evidence" value="ECO:0007669"/>
    <property type="project" value="UniProtKB-KW"/>
</dbReference>
<keyword evidence="9" id="KW-0464">Manganese</keyword>
<dbReference type="GO" id="GO:0016747">
    <property type="term" value="F:acyltransferase activity, transferring groups other than amino-acyl groups"/>
    <property type="evidence" value="ECO:0007669"/>
    <property type="project" value="InterPro"/>
</dbReference>
<dbReference type="PANTHER" id="PTHR12318">
    <property type="entry name" value="TESTOSTERONE-REGULATED PROTEIN RP2"/>
    <property type="match status" value="1"/>
</dbReference>
<dbReference type="CDD" id="cd00084">
    <property type="entry name" value="HMG-box_SF"/>
    <property type="match status" value="1"/>
</dbReference>
<feature type="domain" description="N-acetyltransferase" evidence="11">
    <location>
        <begin position="5"/>
        <end position="182"/>
    </location>
</feature>
<keyword evidence="13" id="KW-1185">Reference proteome</keyword>
<dbReference type="SUPFAM" id="SSF51316">
    <property type="entry name" value="Mss4-like"/>
    <property type="match status" value="1"/>
</dbReference>
<evidence type="ECO:0000256" key="3">
    <source>
        <dbReference type="ARBA" id="ARBA00022448"/>
    </source>
</evidence>
<name>A0A9P6W5T5_RHOMI</name>
<evidence type="ECO:0000313" key="13">
    <source>
        <dbReference type="Proteomes" id="UP000777482"/>
    </source>
</evidence>
<evidence type="ECO:0000313" key="12">
    <source>
        <dbReference type="EMBL" id="KAG0663372.1"/>
    </source>
</evidence>
<keyword evidence="5" id="KW-0479">Metal-binding</keyword>
<feature type="region of interest" description="Disordered" evidence="10">
    <location>
        <begin position="802"/>
        <end position="822"/>
    </location>
</feature>